<dbReference type="Pfam" id="PF23241">
    <property type="entry name" value="HAT_PRP39_C"/>
    <property type="match status" value="1"/>
</dbReference>
<keyword evidence="11" id="KW-1185">Reference proteome</keyword>
<evidence type="ECO:0000259" key="9">
    <source>
        <dbReference type="PROSITE" id="PS50102"/>
    </source>
</evidence>
<dbReference type="GO" id="GO:0005634">
    <property type="term" value="C:nucleus"/>
    <property type="evidence" value="ECO:0007669"/>
    <property type="project" value="UniProtKB-SubCell"/>
</dbReference>
<comment type="subcellular location">
    <subcellularLocation>
        <location evidence="1">Nucleus</location>
    </subcellularLocation>
</comment>
<dbReference type="GO" id="GO:0008380">
    <property type="term" value="P:RNA splicing"/>
    <property type="evidence" value="ECO:0007669"/>
    <property type="project" value="UniProtKB-KW"/>
</dbReference>
<feature type="region of interest" description="Disordered" evidence="8">
    <location>
        <begin position="1"/>
        <end position="38"/>
    </location>
</feature>
<dbReference type="PANTHER" id="PTHR17204">
    <property type="entry name" value="PRE-MRNA PROCESSING PROTEIN PRP39-RELATED"/>
    <property type="match status" value="1"/>
</dbReference>
<evidence type="ECO:0000256" key="2">
    <source>
        <dbReference type="ARBA" id="ARBA00022664"/>
    </source>
</evidence>
<dbReference type="Gene3D" id="1.25.40.10">
    <property type="entry name" value="Tetratricopeptide repeat domain"/>
    <property type="match status" value="2"/>
</dbReference>
<feature type="domain" description="RRM" evidence="9">
    <location>
        <begin position="770"/>
        <end position="847"/>
    </location>
</feature>
<evidence type="ECO:0000256" key="8">
    <source>
        <dbReference type="SAM" id="MobiDB-lite"/>
    </source>
</evidence>
<sequence>MAGLESNLSEELEANHGNNEDDAMSDGSSDSECDKDIDAEEEKQIEELQEKVTANPYHYDSHIALIAYLRDTGNLEKLRDAREAMAKVFPLTPELWLEWIKDESKLCESDEDKEKVMSLFERAVQDYLSVALWLEYAQFSIGLMNAKEGLDRVRRVFERAVTAAGLHVSQGSLLWEAYREFEVCLLAAVQSGASEDCPQEQREQYVDQRNRVYNLFKRQLSVPLFGMEKTYQELKEWSEAPIESAVEQQYKKAKLKLDKVQEYETALLCEDTGVPDLSLYLPYLEWEQGQGDPARIQCLYERALAQHCLVADLWERYMAYLDTQLKVDSVSLPCHERSVRNCPWSSNLWASYLKALEHSHASHDKVKETVEQALQAGFSQGEDYQRVWLAFLDYLRRRVEAKSAMEDELMAPHLEDLRAAFQRAVEHLTQYSATDGDICSPVLKYWAKVEAKLCHNLPRARELWNDITHQGRATDAQTWLDHANFERTFGDDKHYRKALLRGMYATVDWPESLGDLLLLFEREEGTLETLEVATEKYNAHMRRVLDKREKATAREAAREAELESQRKSQKAEKKAEKKAERKAERQREAGAKVFQRETPGQQAKRKAQPPEGQDDSKEETTDKDGFKVPSLPSARAGAGGDAEEEPPSKKQKTDETNQGDDQKERPKHGETVKPDPLKDIRTVFLSNLAYDVEDEQIREAFKEVGEIEELRLVRDYKGRSKGFGYLVFTHTQHVEAALKKDRTPVGGRPVFVSKCNERNQFKFQTAMEKNKLFVRNIAPSVGEKELEEIFGKYGELKGVRLVTYRNGHSKGIAYVEYTNETAATVALVQTDGMTLEKQALQVAISNPPARSGRPQYQGKGDRAEAGETHYPFASQVASLGGGPKETGLRGRGRTQVSLMPRAVQQRTTTVKKPEQKQQQEQPMEVSESSPAEGSKGLSNADFRSMLLKK</sequence>
<comment type="caution">
    <text evidence="10">The sequence shown here is derived from an EMBL/GenBank/DDBJ whole genome shotgun (WGS) entry which is preliminary data.</text>
</comment>
<dbReference type="Pfam" id="PF00076">
    <property type="entry name" value="RRM_1"/>
    <property type="match status" value="2"/>
</dbReference>
<evidence type="ECO:0000256" key="1">
    <source>
        <dbReference type="ARBA" id="ARBA00004123"/>
    </source>
</evidence>
<dbReference type="Pfam" id="PF16605">
    <property type="entry name" value="LSM_int_assoc"/>
    <property type="match status" value="1"/>
</dbReference>
<evidence type="ECO:0000256" key="6">
    <source>
        <dbReference type="ARBA" id="ARBA00023242"/>
    </source>
</evidence>
<dbReference type="GO" id="GO:0006397">
    <property type="term" value="P:mRNA processing"/>
    <property type="evidence" value="ECO:0007669"/>
    <property type="project" value="UniProtKB-KW"/>
</dbReference>
<dbReference type="FunFam" id="1.25.40.10:FF:000098">
    <property type="entry name" value="Squamous cell carcinoma antigen recognized by T-cells 3"/>
    <property type="match status" value="1"/>
</dbReference>
<proteinExistence type="predicted"/>
<dbReference type="SUPFAM" id="SSF48452">
    <property type="entry name" value="TPR-like"/>
    <property type="match status" value="1"/>
</dbReference>
<dbReference type="Proteomes" id="UP001321473">
    <property type="component" value="Unassembled WGS sequence"/>
</dbReference>
<dbReference type="InterPro" id="IPR059164">
    <property type="entry name" value="HAT_PRP39_C"/>
</dbReference>
<dbReference type="InterPro" id="IPR000504">
    <property type="entry name" value="RRM_dom"/>
</dbReference>
<feature type="region of interest" description="Disordered" evidence="8">
    <location>
        <begin position="846"/>
        <end position="865"/>
    </location>
</feature>
<reference evidence="10 11" key="1">
    <citation type="journal article" date="2023" name="Arcadia Sci">
        <title>De novo assembly of a long-read Amblyomma americanum tick genome.</title>
        <authorList>
            <person name="Chou S."/>
            <person name="Poskanzer K.E."/>
            <person name="Rollins M."/>
            <person name="Thuy-Boun P.S."/>
        </authorList>
    </citation>
    <scope>NUCLEOTIDE SEQUENCE [LARGE SCALE GENOMIC DNA]</scope>
    <source>
        <strain evidence="10">F_SG_1</strain>
        <tissue evidence="10">Salivary glands</tissue>
    </source>
</reference>
<dbReference type="InterPro" id="IPR003107">
    <property type="entry name" value="HAT"/>
</dbReference>
<dbReference type="PROSITE" id="PS50102">
    <property type="entry name" value="RRM"/>
    <property type="match status" value="2"/>
</dbReference>
<dbReference type="InterPro" id="IPR012677">
    <property type="entry name" value="Nucleotide-bd_a/b_plait_sf"/>
</dbReference>
<dbReference type="SMART" id="SM00386">
    <property type="entry name" value="HAT"/>
    <property type="match status" value="6"/>
</dbReference>
<keyword evidence="5" id="KW-0508">mRNA splicing</keyword>
<evidence type="ECO:0000256" key="4">
    <source>
        <dbReference type="ARBA" id="ARBA00022884"/>
    </source>
</evidence>
<feature type="compositionally biased region" description="Basic and acidic residues" evidence="8">
    <location>
        <begin position="646"/>
        <end position="676"/>
    </location>
</feature>
<feature type="region of interest" description="Disordered" evidence="8">
    <location>
        <begin position="555"/>
        <end position="676"/>
    </location>
</feature>
<dbReference type="SMART" id="SM00360">
    <property type="entry name" value="RRM"/>
    <property type="match status" value="2"/>
</dbReference>
<dbReference type="InterPro" id="IPR011990">
    <property type="entry name" value="TPR-like_helical_dom_sf"/>
</dbReference>
<keyword evidence="2" id="KW-0507">mRNA processing</keyword>
<feature type="region of interest" description="Disordered" evidence="8">
    <location>
        <begin position="874"/>
        <end position="949"/>
    </location>
</feature>
<dbReference type="AlphaFoldDB" id="A0AAQ4DN55"/>
<evidence type="ECO:0000313" key="10">
    <source>
        <dbReference type="EMBL" id="KAK8763895.1"/>
    </source>
</evidence>
<accession>A0AAQ4DN55</accession>
<feature type="compositionally biased region" description="Acidic residues" evidence="8">
    <location>
        <begin position="20"/>
        <end position="38"/>
    </location>
</feature>
<keyword evidence="3" id="KW-0677">Repeat</keyword>
<feature type="compositionally biased region" description="Basic and acidic residues" evidence="8">
    <location>
        <begin position="614"/>
        <end position="626"/>
    </location>
</feature>
<dbReference type="GO" id="GO:0003723">
    <property type="term" value="F:RNA binding"/>
    <property type="evidence" value="ECO:0007669"/>
    <property type="project" value="UniProtKB-UniRule"/>
</dbReference>
<name>A0AAQ4DN55_AMBAM</name>
<dbReference type="EMBL" id="JARKHS020028874">
    <property type="protein sequence ID" value="KAK8763895.1"/>
    <property type="molecule type" value="Genomic_DNA"/>
</dbReference>
<gene>
    <name evidence="10" type="ORF">V5799_033492</name>
</gene>
<organism evidence="10 11">
    <name type="scientific">Amblyomma americanum</name>
    <name type="common">Lone star tick</name>
    <dbReference type="NCBI Taxonomy" id="6943"/>
    <lineage>
        <taxon>Eukaryota</taxon>
        <taxon>Metazoa</taxon>
        <taxon>Ecdysozoa</taxon>
        <taxon>Arthropoda</taxon>
        <taxon>Chelicerata</taxon>
        <taxon>Arachnida</taxon>
        <taxon>Acari</taxon>
        <taxon>Parasitiformes</taxon>
        <taxon>Ixodida</taxon>
        <taxon>Ixodoidea</taxon>
        <taxon>Ixodidae</taxon>
        <taxon>Amblyomminae</taxon>
        <taxon>Amblyomma</taxon>
    </lineage>
</organism>
<dbReference type="InterPro" id="IPR035979">
    <property type="entry name" value="RBD_domain_sf"/>
</dbReference>
<feature type="domain" description="RRM" evidence="9">
    <location>
        <begin position="681"/>
        <end position="757"/>
    </location>
</feature>
<dbReference type="InterPro" id="IPR034217">
    <property type="entry name" value="SART3_RRM1"/>
</dbReference>
<keyword evidence="4 7" id="KW-0694">RNA-binding</keyword>
<evidence type="ECO:0000256" key="3">
    <source>
        <dbReference type="ARBA" id="ARBA00022737"/>
    </source>
</evidence>
<dbReference type="CDD" id="cd12391">
    <property type="entry name" value="RRM1_SART3"/>
    <property type="match status" value="1"/>
</dbReference>
<protein>
    <recommendedName>
        <fullName evidence="9">RRM domain-containing protein</fullName>
    </recommendedName>
</protein>
<dbReference type="Pfam" id="PF23240">
    <property type="entry name" value="HAT_PRP39_N"/>
    <property type="match status" value="1"/>
</dbReference>
<evidence type="ECO:0000313" key="11">
    <source>
        <dbReference type="Proteomes" id="UP001321473"/>
    </source>
</evidence>
<dbReference type="Gene3D" id="3.30.70.330">
    <property type="match status" value="2"/>
</dbReference>
<feature type="compositionally biased region" description="Basic and acidic residues" evidence="8">
    <location>
        <begin position="555"/>
        <end position="590"/>
    </location>
</feature>
<evidence type="ECO:0000256" key="7">
    <source>
        <dbReference type="PROSITE-ProRule" id="PRU00176"/>
    </source>
</evidence>
<dbReference type="PANTHER" id="PTHR17204:SF25">
    <property type="entry name" value="RRM DOMAIN-CONTAINING PROTEIN"/>
    <property type="match status" value="1"/>
</dbReference>
<keyword evidence="6" id="KW-0539">Nucleus</keyword>
<evidence type="ECO:0000256" key="5">
    <source>
        <dbReference type="ARBA" id="ARBA00023187"/>
    </source>
</evidence>
<dbReference type="SUPFAM" id="SSF54928">
    <property type="entry name" value="RNA-binding domain, RBD"/>
    <property type="match status" value="1"/>
</dbReference>